<gene>
    <name evidence="3" type="ORF">Tsumi_09770</name>
</gene>
<keyword evidence="1" id="KW-0472">Membrane</keyword>
<sequence>MLTLQPQGKQNNKTTSMNRTFYYLTSLVVASLFMVSCNDSKAPIRRGISFKSNIQSEINSSPLRAYDNQWEANDGIGVFMLRSGESLSNAGARLYSNRQYTTTTGGTNGIFTAANGQTMFFPEDNSQAVDFIAYYPYNATLNNAQNIAINVATQPAIDLLWSNNLTGMKAGATQSELTLQFAHMLSTVRINIKDAAGVPITNASIKIEGLSTTASFDLSDASISNIADMNAITLPTGKSDAIIIPETPTQAVISAVISGKTYKYEIPNNTTFQRGKRTTFNLKIAQEDTLEIEGIGAVITDWDEAAPIDGTLVPEEQHTAEYEGGVEWLFEQLEEAGYGAQATITEEKSISVVVTSNRNNINSLRNLFVSNDKQGMTIRLAENNPGYDQGDELVLNLKDSKISRYMDGGMTLEIDNAQVKKLDTPAHAITPEVIAFNELFAMDPNTYQVMDYDKWHGRLVTITGVQFVNGAKGYALYDSSNESVTFNDLQDTNATIEPPVMGYKLPSVAISKYCPFGKTKMPSGNGSVTGVLSYNRIGAMQFTTAAIWIRSVDDLNMEAPRK</sequence>
<keyword evidence="4" id="KW-1185">Reference proteome</keyword>
<dbReference type="InterPro" id="IPR025049">
    <property type="entry name" value="Mfa-like_1"/>
</dbReference>
<dbReference type="InterPro" id="IPR042278">
    <property type="entry name" value="Mfa-like_1_N"/>
</dbReference>
<comment type="caution">
    <text evidence="3">The sequence shown here is derived from an EMBL/GenBank/DDBJ whole genome shotgun (WGS) entry which is preliminary data.</text>
</comment>
<dbReference type="EMBL" id="BAAFSF010000002">
    <property type="protein sequence ID" value="GAB1251872.1"/>
    <property type="molecule type" value="Genomic_DNA"/>
</dbReference>
<evidence type="ECO:0000313" key="3">
    <source>
        <dbReference type="EMBL" id="GAB1251872.1"/>
    </source>
</evidence>
<dbReference type="CDD" id="cd13120">
    <property type="entry name" value="BF2867_like_N"/>
    <property type="match status" value="1"/>
</dbReference>
<evidence type="ECO:0000259" key="2">
    <source>
        <dbReference type="Pfam" id="PF18942"/>
    </source>
</evidence>
<protein>
    <recommendedName>
        <fullName evidence="2">DUF5689 domain-containing protein</fullName>
    </recommendedName>
</protein>
<dbReference type="Proteomes" id="UP001628220">
    <property type="component" value="Unassembled WGS sequence"/>
</dbReference>
<dbReference type="InterPro" id="IPR043744">
    <property type="entry name" value="DUF5689"/>
</dbReference>
<keyword evidence="1" id="KW-1133">Transmembrane helix</keyword>
<dbReference type="Pfam" id="PF18942">
    <property type="entry name" value="DUF5689"/>
    <property type="match status" value="1"/>
</dbReference>
<reference evidence="3 4" key="1">
    <citation type="journal article" date="2025" name="Int. J. Syst. Evol. Microbiol.">
        <title>Desulfovibrio falkowii sp. nov., Porphyromonas miyakawae sp. nov., Mediterraneibacter flintii sp. nov. and Owariibacterium komagatae gen. nov., sp. nov., isolated from human faeces.</title>
        <authorList>
            <person name="Hamaguchi T."/>
            <person name="Ohara M."/>
            <person name="Hisatomi A."/>
            <person name="Sekiguchi K."/>
            <person name="Takeda J.I."/>
            <person name="Ueyama J."/>
            <person name="Ito M."/>
            <person name="Nishiwaki H."/>
            <person name="Ogi T."/>
            <person name="Hirayama M."/>
            <person name="Ohkuma M."/>
            <person name="Sakamoto M."/>
            <person name="Ohno K."/>
        </authorList>
    </citation>
    <scope>NUCLEOTIDE SEQUENCE [LARGE SCALE GENOMIC DNA]</scope>
    <source>
        <strain evidence="3 4">13CB11C</strain>
    </source>
</reference>
<feature type="domain" description="DUF5689" evidence="2">
    <location>
        <begin position="338"/>
        <end position="554"/>
    </location>
</feature>
<dbReference type="Gene3D" id="2.60.40.2620">
    <property type="entry name" value="Fimbrillin-like"/>
    <property type="match status" value="1"/>
</dbReference>
<organism evidence="3 4">
    <name type="scientific">Porphyromonas miyakawae</name>
    <dbReference type="NCBI Taxonomy" id="3137470"/>
    <lineage>
        <taxon>Bacteria</taxon>
        <taxon>Pseudomonadati</taxon>
        <taxon>Bacteroidota</taxon>
        <taxon>Bacteroidia</taxon>
        <taxon>Bacteroidales</taxon>
        <taxon>Porphyromonadaceae</taxon>
        <taxon>Porphyromonas</taxon>
    </lineage>
</organism>
<dbReference type="Gene3D" id="2.60.40.2630">
    <property type="match status" value="1"/>
</dbReference>
<accession>A0ABQ0E2B7</accession>
<proteinExistence type="predicted"/>
<keyword evidence="1" id="KW-0812">Transmembrane</keyword>
<name>A0ABQ0E2B7_9PORP</name>
<evidence type="ECO:0000313" key="4">
    <source>
        <dbReference type="Proteomes" id="UP001628220"/>
    </source>
</evidence>
<feature type="transmembrane region" description="Helical" evidence="1">
    <location>
        <begin position="20"/>
        <end position="37"/>
    </location>
</feature>
<evidence type="ECO:0000256" key="1">
    <source>
        <dbReference type="SAM" id="Phobius"/>
    </source>
</evidence>
<dbReference type="CDD" id="cd13121">
    <property type="entry name" value="BF2867_like_C"/>
    <property type="match status" value="1"/>
</dbReference>
<dbReference type="Pfam" id="PF13149">
    <property type="entry name" value="Mfa_like_1"/>
    <property type="match status" value="1"/>
</dbReference>